<keyword evidence="2" id="KW-0472">Membrane</keyword>
<accession>A0A6G1Q6U7</accession>
<reference evidence="7" key="2">
    <citation type="submission" date="2019-02" db="EMBL/GenBank/DDBJ databases">
        <title>Opniocepnalus argus Var Kimnra genome.</title>
        <authorList>
            <person name="Zhou C."/>
            <person name="Xiao S."/>
        </authorList>
    </citation>
    <scope>NUCLEOTIDE SEQUENCE [LARGE SCALE GENOMIC DNA]</scope>
</reference>
<evidence type="ECO:0000256" key="1">
    <source>
        <dbReference type="ARBA" id="ARBA00004370"/>
    </source>
</evidence>
<sequence length="179" mass="20477">MFDSRKILFVCLLPCSVICLTSEEIRAKPGDNVILQCRGPREGVIELLEWSKPDLKSEDYVFYFREQRVYEMYQHPLFRGRVELRDPQMKEGNFAVILKNVTIKDSGTYMCFYGNGGNGLELISNITLTVRDSAKHVPPSSASSSLRPTDFMSSLPTPILDIIKLVIIWFCQAWVFLSE</sequence>
<evidence type="ECO:0000256" key="4">
    <source>
        <dbReference type="SAM" id="SignalP"/>
    </source>
</evidence>
<dbReference type="InterPro" id="IPR007110">
    <property type="entry name" value="Ig-like_dom"/>
</dbReference>
<keyword evidence="3" id="KW-0393">Immunoglobulin domain</keyword>
<dbReference type="Pfam" id="PF07686">
    <property type="entry name" value="V-set"/>
    <property type="match status" value="1"/>
</dbReference>
<feature type="chain" id="PRO_5026130357" evidence="4">
    <location>
        <begin position="28"/>
        <end position="179"/>
    </location>
</feature>
<evidence type="ECO:0000256" key="3">
    <source>
        <dbReference type="ARBA" id="ARBA00023319"/>
    </source>
</evidence>
<dbReference type="PROSITE" id="PS50835">
    <property type="entry name" value="IG_LIKE"/>
    <property type="match status" value="1"/>
</dbReference>
<protein>
    <submittedName>
        <fullName evidence="6">Programmed cell death 1 ligand 1</fullName>
    </submittedName>
</protein>
<dbReference type="PANTHER" id="PTHR24100:SF151">
    <property type="entry name" value="ICOS LIGAND"/>
    <property type="match status" value="1"/>
</dbReference>
<evidence type="ECO:0000313" key="6">
    <source>
        <dbReference type="EMBL" id="KAF3698275.1"/>
    </source>
</evidence>
<dbReference type="PANTHER" id="PTHR24100">
    <property type="entry name" value="BUTYROPHILIN"/>
    <property type="match status" value="1"/>
</dbReference>
<feature type="signal peptide" evidence="4">
    <location>
        <begin position="1"/>
        <end position="27"/>
    </location>
</feature>
<evidence type="ECO:0000313" key="7">
    <source>
        <dbReference type="Proteomes" id="UP000503349"/>
    </source>
</evidence>
<dbReference type="InterPro" id="IPR036179">
    <property type="entry name" value="Ig-like_dom_sf"/>
</dbReference>
<keyword evidence="4" id="KW-0732">Signal</keyword>
<dbReference type="Gene3D" id="2.60.40.10">
    <property type="entry name" value="Immunoglobulins"/>
    <property type="match status" value="1"/>
</dbReference>
<evidence type="ECO:0000256" key="2">
    <source>
        <dbReference type="ARBA" id="ARBA00023136"/>
    </source>
</evidence>
<dbReference type="InterPro" id="IPR050504">
    <property type="entry name" value="IgSF_BTN/MOG"/>
</dbReference>
<dbReference type="GO" id="GO:0005102">
    <property type="term" value="F:signaling receptor binding"/>
    <property type="evidence" value="ECO:0007669"/>
    <property type="project" value="TreeGrafter"/>
</dbReference>
<dbReference type="SMART" id="SM00409">
    <property type="entry name" value="IG"/>
    <property type="match status" value="1"/>
</dbReference>
<name>A0A6G1Q6U7_CHAAH</name>
<dbReference type="InterPro" id="IPR013783">
    <property type="entry name" value="Ig-like_fold"/>
</dbReference>
<keyword evidence="7" id="KW-1185">Reference proteome</keyword>
<dbReference type="SUPFAM" id="SSF48726">
    <property type="entry name" value="Immunoglobulin"/>
    <property type="match status" value="1"/>
</dbReference>
<dbReference type="GO" id="GO:0050852">
    <property type="term" value="P:T cell receptor signaling pathway"/>
    <property type="evidence" value="ECO:0007669"/>
    <property type="project" value="TreeGrafter"/>
</dbReference>
<organism evidence="6 7">
    <name type="scientific">Channa argus</name>
    <name type="common">Northern snakehead</name>
    <name type="synonym">Ophicephalus argus</name>
    <dbReference type="NCBI Taxonomy" id="215402"/>
    <lineage>
        <taxon>Eukaryota</taxon>
        <taxon>Metazoa</taxon>
        <taxon>Chordata</taxon>
        <taxon>Craniata</taxon>
        <taxon>Vertebrata</taxon>
        <taxon>Euteleostomi</taxon>
        <taxon>Actinopterygii</taxon>
        <taxon>Neopterygii</taxon>
        <taxon>Teleostei</taxon>
        <taxon>Neoteleostei</taxon>
        <taxon>Acanthomorphata</taxon>
        <taxon>Anabantaria</taxon>
        <taxon>Anabantiformes</taxon>
        <taxon>Channoidei</taxon>
        <taxon>Channidae</taxon>
        <taxon>Channa</taxon>
    </lineage>
</organism>
<dbReference type="GO" id="GO:0001817">
    <property type="term" value="P:regulation of cytokine production"/>
    <property type="evidence" value="ECO:0007669"/>
    <property type="project" value="TreeGrafter"/>
</dbReference>
<dbReference type="InterPro" id="IPR013106">
    <property type="entry name" value="Ig_V-set"/>
</dbReference>
<comment type="subcellular location">
    <subcellularLocation>
        <location evidence="1">Membrane</location>
    </subcellularLocation>
</comment>
<dbReference type="Proteomes" id="UP000503349">
    <property type="component" value="Chromosome 13"/>
</dbReference>
<dbReference type="InterPro" id="IPR003599">
    <property type="entry name" value="Ig_sub"/>
</dbReference>
<reference evidence="6 7" key="1">
    <citation type="submission" date="2019-02" db="EMBL/GenBank/DDBJ databases">
        <title>Opniocepnalus argus genome.</title>
        <authorList>
            <person name="Zhou C."/>
            <person name="Xiao S."/>
        </authorList>
    </citation>
    <scope>NUCLEOTIDE SEQUENCE [LARGE SCALE GENOMIC DNA]</scope>
    <source>
        <strain evidence="6">OARG1902GOOAL</strain>
        <tissue evidence="6">Muscle</tissue>
    </source>
</reference>
<feature type="domain" description="Ig-like" evidence="5">
    <location>
        <begin position="14"/>
        <end position="127"/>
    </location>
</feature>
<proteinExistence type="predicted"/>
<dbReference type="EMBL" id="CM015724">
    <property type="protein sequence ID" value="KAF3698275.1"/>
    <property type="molecule type" value="Genomic_DNA"/>
</dbReference>
<dbReference type="AlphaFoldDB" id="A0A6G1Q6U7"/>
<gene>
    <name evidence="6" type="ORF">EXN66_Car013956</name>
</gene>
<evidence type="ECO:0000259" key="5">
    <source>
        <dbReference type="PROSITE" id="PS50835"/>
    </source>
</evidence>
<dbReference type="GO" id="GO:0009897">
    <property type="term" value="C:external side of plasma membrane"/>
    <property type="evidence" value="ECO:0007669"/>
    <property type="project" value="TreeGrafter"/>
</dbReference>